<evidence type="ECO:0000259" key="7">
    <source>
        <dbReference type="PROSITE" id="PS50115"/>
    </source>
</evidence>
<feature type="compositionally biased region" description="Low complexity" evidence="6">
    <location>
        <begin position="246"/>
        <end position="257"/>
    </location>
</feature>
<dbReference type="PANTHER" id="PTHR46419:SF2">
    <property type="entry name" value="ADP-RIBOSYLATION FACTOR GTPASE-ACTIVATING PROTEIN AGD5"/>
    <property type="match status" value="1"/>
</dbReference>
<protein>
    <recommendedName>
        <fullName evidence="7">Arf-GAP domain-containing protein</fullName>
    </recommendedName>
</protein>
<dbReference type="InterPro" id="IPR038508">
    <property type="entry name" value="ArfGAP_dom_sf"/>
</dbReference>
<evidence type="ECO:0000256" key="4">
    <source>
        <dbReference type="ARBA" id="ARBA00022833"/>
    </source>
</evidence>
<keyword evidence="9" id="KW-1185">Reference proteome</keyword>
<evidence type="ECO:0000256" key="1">
    <source>
        <dbReference type="ARBA" id="ARBA00022468"/>
    </source>
</evidence>
<dbReference type="CDD" id="cd08204">
    <property type="entry name" value="ArfGap"/>
    <property type="match status" value="1"/>
</dbReference>
<feature type="region of interest" description="Disordered" evidence="6">
    <location>
        <begin position="209"/>
        <end position="258"/>
    </location>
</feature>
<evidence type="ECO:0000256" key="2">
    <source>
        <dbReference type="ARBA" id="ARBA00022723"/>
    </source>
</evidence>
<keyword evidence="1" id="KW-0343">GTPase activation</keyword>
<dbReference type="SMART" id="SM00105">
    <property type="entry name" value="ArfGap"/>
    <property type="match status" value="1"/>
</dbReference>
<feature type="domain" description="Arf-GAP" evidence="7">
    <location>
        <begin position="20"/>
        <end position="140"/>
    </location>
</feature>
<dbReference type="PROSITE" id="PS50115">
    <property type="entry name" value="ARFGAP"/>
    <property type="match status" value="1"/>
</dbReference>
<feature type="region of interest" description="Disordered" evidence="6">
    <location>
        <begin position="134"/>
        <end position="178"/>
    </location>
</feature>
<keyword evidence="3 5" id="KW-0863">Zinc-finger</keyword>
<dbReference type="PANTHER" id="PTHR46419">
    <property type="entry name" value="ADP-RIBOSYLATION FACTOR GTPASE-ACTIVATING PROTEIN AGD5"/>
    <property type="match status" value="1"/>
</dbReference>
<dbReference type="FunFam" id="1.10.220.150:FF:000009">
    <property type="entry name" value="stromal membrane-associated protein 1 isoform X1"/>
    <property type="match status" value="1"/>
</dbReference>
<feature type="compositionally biased region" description="Low complexity" evidence="6">
    <location>
        <begin position="340"/>
        <end position="351"/>
    </location>
</feature>
<feature type="region of interest" description="Disordered" evidence="6">
    <location>
        <begin position="515"/>
        <end position="545"/>
    </location>
</feature>
<gene>
    <name evidence="8" type="ORF">KC19_10G000800</name>
</gene>
<dbReference type="Pfam" id="PF01412">
    <property type="entry name" value="ArfGap"/>
    <property type="match status" value="1"/>
</dbReference>
<feature type="compositionally biased region" description="Basic and acidic residues" evidence="6">
    <location>
        <begin position="148"/>
        <end position="175"/>
    </location>
</feature>
<feature type="region of interest" description="Disordered" evidence="6">
    <location>
        <begin position="290"/>
        <end position="325"/>
    </location>
</feature>
<feature type="compositionally biased region" description="Low complexity" evidence="6">
    <location>
        <begin position="292"/>
        <end position="325"/>
    </location>
</feature>
<dbReference type="InterPro" id="IPR037278">
    <property type="entry name" value="ARFGAP/RecO"/>
</dbReference>
<feature type="compositionally biased region" description="Polar residues" evidence="6">
    <location>
        <begin position="138"/>
        <end position="147"/>
    </location>
</feature>
<dbReference type="EMBL" id="CM026431">
    <property type="protein sequence ID" value="KAG0558048.1"/>
    <property type="molecule type" value="Genomic_DNA"/>
</dbReference>
<accession>A0A8T0GJZ8</accession>
<reference evidence="8" key="1">
    <citation type="submission" date="2020-06" db="EMBL/GenBank/DDBJ databases">
        <title>WGS assembly of Ceratodon purpureus strain R40.</title>
        <authorList>
            <person name="Carey S.B."/>
            <person name="Jenkins J."/>
            <person name="Shu S."/>
            <person name="Lovell J.T."/>
            <person name="Sreedasyam A."/>
            <person name="Maumus F."/>
            <person name="Tiley G.P."/>
            <person name="Fernandez-Pozo N."/>
            <person name="Barry K."/>
            <person name="Chen C."/>
            <person name="Wang M."/>
            <person name="Lipzen A."/>
            <person name="Daum C."/>
            <person name="Saski C.A."/>
            <person name="Payton A.C."/>
            <person name="Mcbreen J.C."/>
            <person name="Conrad R.E."/>
            <person name="Kollar L.M."/>
            <person name="Olsson S."/>
            <person name="Huttunen S."/>
            <person name="Landis J.B."/>
            <person name="Wickett N.J."/>
            <person name="Johnson M.G."/>
            <person name="Rensing S.A."/>
            <person name="Grimwood J."/>
            <person name="Schmutz J."/>
            <person name="Mcdaniel S.F."/>
        </authorList>
    </citation>
    <scope>NUCLEOTIDE SEQUENCE</scope>
    <source>
        <strain evidence="8">R40</strain>
    </source>
</reference>
<dbReference type="Gene3D" id="1.10.220.150">
    <property type="entry name" value="Arf GTPase activating protein"/>
    <property type="match status" value="1"/>
</dbReference>
<evidence type="ECO:0000313" key="8">
    <source>
        <dbReference type="EMBL" id="KAG0558048.1"/>
    </source>
</evidence>
<organism evidence="8 9">
    <name type="scientific">Ceratodon purpureus</name>
    <name type="common">Fire moss</name>
    <name type="synonym">Dicranum purpureum</name>
    <dbReference type="NCBI Taxonomy" id="3225"/>
    <lineage>
        <taxon>Eukaryota</taxon>
        <taxon>Viridiplantae</taxon>
        <taxon>Streptophyta</taxon>
        <taxon>Embryophyta</taxon>
        <taxon>Bryophyta</taxon>
        <taxon>Bryophytina</taxon>
        <taxon>Bryopsida</taxon>
        <taxon>Dicranidae</taxon>
        <taxon>Pseudoditrichales</taxon>
        <taxon>Ditrichaceae</taxon>
        <taxon>Ceratodon</taxon>
    </lineage>
</organism>
<dbReference type="Proteomes" id="UP000822688">
    <property type="component" value="Chromosome 10"/>
</dbReference>
<evidence type="ECO:0000313" key="9">
    <source>
        <dbReference type="Proteomes" id="UP000822688"/>
    </source>
</evidence>
<name>A0A8T0GJZ8_CERPU</name>
<keyword evidence="4" id="KW-0862">Zinc</keyword>
<dbReference type="InterPro" id="IPR044520">
    <property type="entry name" value="ARF_GAP_AGD5/15"/>
</dbReference>
<dbReference type="SUPFAM" id="SSF57863">
    <property type="entry name" value="ArfGap/RecO-like zinc finger"/>
    <property type="match status" value="1"/>
</dbReference>
<dbReference type="AlphaFoldDB" id="A0A8T0GJZ8"/>
<proteinExistence type="predicted"/>
<dbReference type="InterPro" id="IPR001164">
    <property type="entry name" value="ArfGAP_dom"/>
</dbReference>
<dbReference type="GO" id="GO:0005096">
    <property type="term" value="F:GTPase activator activity"/>
    <property type="evidence" value="ECO:0007669"/>
    <property type="project" value="UniProtKB-KW"/>
</dbReference>
<dbReference type="GO" id="GO:0008270">
    <property type="term" value="F:zinc ion binding"/>
    <property type="evidence" value="ECO:0007669"/>
    <property type="project" value="UniProtKB-KW"/>
</dbReference>
<feature type="compositionally biased region" description="Polar residues" evidence="6">
    <location>
        <begin position="225"/>
        <end position="245"/>
    </location>
</feature>
<keyword evidence="2" id="KW-0479">Metal-binding</keyword>
<sequence>MAFTNNDKSLVTKEQNDRHKKMLEAMMKLPENRECADCHSKGPRWASVNLGIFVCIQCSGIHRSLGVHISKVRSVTLDTWLPEQVAFIQGMGNVKANEYWEAELPPSFKRPGDNDRNGLEAFIRAKYEAKRWVGRGSSGQVKATSRRPSQEESGRRASEHKTPERLSHEGSRFSAHDSTSQIATFRLDGPTIIRNPIFAEVNAGKLKEKSKAAASNPPALRGPPSASTNSNTQRADAQAGSSQKSETNAAAAPATKEAPTDLFDLLNIESENNNAGDDNGWAAFQSAAEPLPAATSESPTTSVPSTTATSDNSSTSSSKPSKSSITAELEDLFTASPVVSAQPDAASQPNQPSQPKPSQPPKDVNSILSLFEKTSIASPFTQQQQMAALLAQQQSMIMAAAAAQNIQAAVFMQGQNQASSNEKSGAGSSQGNAFGQQWSAADLQALGGLVSKPGVQNGGLPFSQPTGNGVRPAQLGTVGIGSVPAGGAGMFGAGSMQRLSMAGYIPGMAPMDFGNGTSGSSLGPAMNSKGSSIPNGSDSPKAAGADYDFSSLTAGAFSSKS</sequence>
<feature type="compositionally biased region" description="Polar residues" evidence="6">
    <location>
        <begin position="528"/>
        <end position="538"/>
    </location>
</feature>
<evidence type="ECO:0000256" key="5">
    <source>
        <dbReference type="PROSITE-ProRule" id="PRU00288"/>
    </source>
</evidence>
<evidence type="ECO:0000256" key="3">
    <source>
        <dbReference type="ARBA" id="ARBA00022771"/>
    </source>
</evidence>
<comment type="caution">
    <text evidence="8">The sequence shown here is derived from an EMBL/GenBank/DDBJ whole genome shotgun (WGS) entry which is preliminary data.</text>
</comment>
<evidence type="ECO:0000256" key="6">
    <source>
        <dbReference type="SAM" id="MobiDB-lite"/>
    </source>
</evidence>
<dbReference type="PRINTS" id="PR00405">
    <property type="entry name" value="REVINTRACTNG"/>
</dbReference>
<feature type="region of interest" description="Disordered" evidence="6">
    <location>
        <begin position="340"/>
        <end position="364"/>
    </location>
</feature>